<evidence type="ECO:0000256" key="1">
    <source>
        <dbReference type="SAM" id="MobiDB-lite"/>
    </source>
</evidence>
<dbReference type="EMBL" id="JAFJZO010000015">
    <property type="protein sequence ID" value="KAG5509105.1"/>
    <property type="molecule type" value="Genomic_DNA"/>
</dbReference>
<keyword evidence="3" id="KW-1185">Reference proteome</keyword>
<sequence length="350" mass="35972">MLNRYGTRLDLGTAEDIAELNNVEELLRFSARRTTAVDHSGAGAVRSGTRGRFRGTIGVSGPVYQTHAASSVPGQSRASRSHAYSGGGVRSVETAGAGSGAIHATVATDASDPVAGLRRNSVGLPYGTAAAGGVAAPPHVDLGYSAGHRSSGGTSTTTTGHALTAPSAGGYTQRTAYGDETVRSEGRSPSGRPTGTVSGMRATAPPFYRPQITMEGTMYRPGTAGASRAEDEESRAKSGEAAELQSDIEHRRSSMRGGYSPSATATAPFPGPAITGFGGPPTRLQQPQYTQAPPYAYHAPQNSVVSAHAGAVRGNRRGGQGERGDDDDEDDGSEGAPARPSRVSGRYHFS</sequence>
<dbReference type="AlphaFoldDB" id="A0A836LH00"/>
<gene>
    <name evidence="2" type="ORF">JKF63_06114</name>
</gene>
<feature type="region of interest" description="Disordered" evidence="1">
    <location>
        <begin position="145"/>
        <end position="350"/>
    </location>
</feature>
<feature type="region of interest" description="Disordered" evidence="1">
    <location>
        <begin position="67"/>
        <end position="87"/>
    </location>
</feature>
<proteinExistence type="predicted"/>
<feature type="compositionally biased region" description="Low complexity" evidence="1">
    <location>
        <begin position="151"/>
        <end position="160"/>
    </location>
</feature>
<name>A0A836LH00_9TRYP</name>
<reference evidence="2 3" key="1">
    <citation type="submission" date="2021-02" db="EMBL/GenBank/DDBJ databases">
        <title>Porcisia hertigi Genome sequencing and assembly.</title>
        <authorList>
            <person name="Almutairi H."/>
            <person name="Gatherer D."/>
        </authorList>
    </citation>
    <scope>NUCLEOTIDE SEQUENCE [LARGE SCALE GENOMIC DNA]</scope>
    <source>
        <strain evidence="2 3">C119</strain>
    </source>
</reference>
<accession>A0A836LH00</accession>
<dbReference type="Proteomes" id="UP000674318">
    <property type="component" value="Unassembled WGS sequence"/>
</dbReference>
<dbReference type="RefSeq" id="XP_067758412.1">
    <property type="nucleotide sequence ID" value="XM_067902065.1"/>
</dbReference>
<dbReference type="OrthoDB" id="267399at2759"/>
<evidence type="ECO:0000313" key="2">
    <source>
        <dbReference type="EMBL" id="KAG5509105.1"/>
    </source>
</evidence>
<feature type="compositionally biased region" description="Low complexity" evidence="1">
    <location>
        <begin position="285"/>
        <end position="301"/>
    </location>
</feature>
<dbReference type="KEGG" id="phet:94292142"/>
<feature type="compositionally biased region" description="Polar residues" evidence="1">
    <location>
        <begin position="67"/>
        <end position="78"/>
    </location>
</feature>
<evidence type="ECO:0000313" key="3">
    <source>
        <dbReference type="Proteomes" id="UP000674318"/>
    </source>
</evidence>
<dbReference type="GeneID" id="94292142"/>
<feature type="compositionally biased region" description="Acidic residues" evidence="1">
    <location>
        <begin position="324"/>
        <end position="333"/>
    </location>
</feature>
<organism evidence="2 3">
    <name type="scientific">Porcisia hertigi</name>
    <dbReference type="NCBI Taxonomy" id="2761500"/>
    <lineage>
        <taxon>Eukaryota</taxon>
        <taxon>Discoba</taxon>
        <taxon>Euglenozoa</taxon>
        <taxon>Kinetoplastea</taxon>
        <taxon>Metakinetoplastina</taxon>
        <taxon>Trypanosomatida</taxon>
        <taxon>Trypanosomatidae</taxon>
        <taxon>Leishmaniinae</taxon>
        <taxon>Porcisia</taxon>
    </lineage>
</organism>
<protein>
    <submittedName>
        <fullName evidence="2">Uncharacterized protein</fullName>
    </submittedName>
</protein>
<comment type="caution">
    <text evidence="2">The sequence shown here is derived from an EMBL/GenBank/DDBJ whole genome shotgun (WGS) entry which is preliminary data.</text>
</comment>